<comment type="caution">
    <text evidence="1">The sequence shown here is derived from an EMBL/GenBank/DDBJ whole genome shotgun (WGS) entry which is preliminary data.</text>
</comment>
<sequence length="97" mass="10162">MGPPPATHGVTHGSSFPQDTLTLAFKCGNTLGADKSTLMKASRVLRDALSLESSAPGVLDVGDDSEAAWRAVLVMLDLSAHPLDLITWVSEGCVDKL</sequence>
<dbReference type="EMBL" id="LSYV01000005">
    <property type="protein sequence ID" value="KXZ54631.1"/>
    <property type="molecule type" value="Genomic_DNA"/>
</dbReference>
<gene>
    <name evidence="1" type="ORF">GPECTOR_4g696</name>
</gene>
<reference evidence="2" key="1">
    <citation type="journal article" date="2016" name="Nat. Commun.">
        <title>The Gonium pectorale genome demonstrates co-option of cell cycle regulation during the evolution of multicellularity.</title>
        <authorList>
            <person name="Hanschen E.R."/>
            <person name="Marriage T.N."/>
            <person name="Ferris P.J."/>
            <person name="Hamaji T."/>
            <person name="Toyoda A."/>
            <person name="Fujiyama A."/>
            <person name="Neme R."/>
            <person name="Noguchi H."/>
            <person name="Minakuchi Y."/>
            <person name="Suzuki M."/>
            <person name="Kawai-Toyooka H."/>
            <person name="Smith D.R."/>
            <person name="Sparks H."/>
            <person name="Anderson J."/>
            <person name="Bakaric R."/>
            <person name="Luria V."/>
            <person name="Karger A."/>
            <person name="Kirschner M.W."/>
            <person name="Durand P.M."/>
            <person name="Michod R.E."/>
            <person name="Nozaki H."/>
            <person name="Olson B.J."/>
        </authorList>
    </citation>
    <scope>NUCLEOTIDE SEQUENCE [LARGE SCALE GENOMIC DNA]</scope>
    <source>
        <strain evidence="2">NIES-2863</strain>
    </source>
</reference>
<proteinExistence type="predicted"/>
<dbReference type="OrthoDB" id="548967at2759"/>
<evidence type="ECO:0000313" key="1">
    <source>
        <dbReference type="EMBL" id="KXZ54631.1"/>
    </source>
</evidence>
<accession>A0A150GXS6</accession>
<protein>
    <submittedName>
        <fullName evidence="1">Uncharacterized protein</fullName>
    </submittedName>
</protein>
<dbReference type="AlphaFoldDB" id="A0A150GXS6"/>
<evidence type="ECO:0000313" key="2">
    <source>
        <dbReference type="Proteomes" id="UP000075714"/>
    </source>
</evidence>
<keyword evidence="2" id="KW-1185">Reference proteome</keyword>
<name>A0A150GXS6_GONPE</name>
<dbReference type="Proteomes" id="UP000075714">
    <property type="component" value="Unassembled WGS sequence"/>
</dbReference>
<organism evidence="1 2">
    <name type="scientific">Gonium pectorale</name>
    <name type="common">Green alga</name>
    <dbReference type="NCBI Taxonomy" id="33097"/>
    <lineage>
        <taxon>Eukaryota</taxon>
        <taxon>Viridiplantae</taxon>
        <taxon>Chlorophyta</taxon>
        <taxon>core chlorophytes</taxon>
        <taxon>Chlorophyceae</taxon>
        <taxon>CS clade</taxon>
        <taxon>Chlamydomonadales</taxon>
        <taxon>Volvocaceae</taxon>
        <taxon>Gonium</taxon>
    </lineage>
</organism>